<dbReference type="Gene3D" id="3.30.565.10">
    <property type="entry name" value="Histidine kinase-like ATPase, C-terminal domain"/>
    <property type="match status" value="1"/>
</dbReference>
<comment type="catalytic activity">
    <reaction evidence="1">
        <text>ATP + protein L-histidine = ADP + protein N-phospho-L-histidine.</text>
        <dbReference type="EC" id="2.7.13.3"/>
    </reaction>
</comment>
<dbReference type="GO" id="GO:0004673">
    <property type="term" value="F:protein histidine kinase activity"/>
    <property type="evidence" value="ECO:0007669"/>
    <property type="project" value="UniProtKB-EC"/>
</dbReference>
<dbReference type="InterPro" id="IPR051315">
    <property type="entry name" value="Bact_Chemotaxis_CheA"/>
</dbReference>
<keyword evidence="4" id="KW-0808">Transferase</keyword>
<organism evidence="6 7">
    <name type="scientific">Leptospira interrogans serovar Pyrogenes str. 200701872</name>
    <dbReference type="NCBI Taxonomy" id="1193029"/>
    <lineage>
        <taxon>Bacteria</taxon>
        <taxon>Pseudomonadati</taxon>
        <taxon>Spirochaetota</taxon>
        <taxon>Spirochaetia</taxon>
        <taxon>Leptospirales</taxon>
        <taxon>Leptospiraceae</taxon>
        <taxon>Leptospira</taxon>
    </lineage>
</organism>
<keyword evidence="5" id="KW-0418">Kinase</keyword>
<dbReference type="SUPFAM" id="SSF55874">
    <property type="entry name" value="ATPase domain of HSP90 chaperone/DNA topoisomerase II/histidine kinase"/>
    <property type="match status" value="1"/>
</dbReference>
<evidence type="ECO:0000313" key="7">
    <source>
        <dbReference type="Proteomes" id="UP000012117"/>
    </source>
</evidence>
<name>M6ZS04_LEPIR</name>
<evidence type="ECO:0000256" key="5">
    <source>
        <dbReference type="ARBA" id="ARBA00022777"/>
    </source>
</evidence>
<dbReference type="PANTHER" id="PTHR43395">
    <property type="entry name" value="SENSOR HISTIDINE KINASE CHEA"/>
    <property type="match status" value="1"/>
</dbReference>
<accession>M6ZS04</accession>
<protein>
    <recommendedName>
        <fullName evidence="2">histidine kinase</fullName>
        <ecNumber evidence="2">2.7.13.3</ecNumber>
    </recommendedName>
</protein>
<comment type="caution">
    <text evidence="6">The sequence shown here is derived from an EMBL/GenBank/DDBJ whole genome shotgun (WGS) entry which is preliminary data.</text>
</comment>
<evidence type="ECO:0000313" key="6">
    <source>
        <dbReference type="EMBL" id="EMP04510.1"/>
    </source>
</evidence>
<gene>
    <name evidence="6" type="ORF">LEP1GSC124_0143</name>
</gene>
<evidence type="ECO:0000256" key="4">
    <source>
        <dbReference type="ARBA" id="ARBA00022679"/>
    </source>
</evidence>
<dbReference type="InterPro" id="IPR036890">
    <property type="entry name" value="HATPase_C_sf"/>
</dbReference>
<keyword evidence="3" id="KW-0597">Phosphoprotein</keyword>
<feature type="non-terminal residue" evidence="6">
    <location>
        <position position="121"/>
    </location>
</feature>
<dbReference type="FunFam" id="3.30.565.10:FF:000016">
    <property type="entry name" value="Chemotaxis protein CheA, putative"/>
    <property type="match status" value="1"/>
</dbReference>
<evidence type="ECO:0000256" key="1">
    <source>
        <dbReference type="ARBA" id="ARBA00000085"/>
    </source>
</evidence>
<dbReference type="Proteomes" id="UP000012117">
    <property type="component" value="Unassembled WGS sequence"/>
</dbReference>
<sequence>MVQISTVFRRFSRLVRDLSLETGKKVNLVLSGESTELDKKVIDALGEPLLHLIRNSVDHGIETPAERLSAGKSETGTLELNSYQGGSNIMVEIRDDGRGLDSEKILSKAIEKGLVNPTEAS</sequence>
<dbReference type="AlphaFoldDB" id="M6ZS04"/>
<reference evidence="6 7" key="1">
    <citation type="submission" date="2013-01" db="EMBL/GenBank/DDBJ databases">
        <authorList>
            <person name="Harkins D.M."/>
            <person name="Durkin A.S."/>
            <person name="Brinkac L.M."/>
            <person name="Haft D.H."/>
            <person name="Selengut J.D."/>
            <person name="Sanka R."/>
            <person name="DePew J."/>
            <person name="Purushe J."/>
            <person name="Picardeau M."/>
            <person name="Werts C."/>
            <person name="Goarant C."/>
            <person name="Vinetz J.M."/>
            <person name="Sutton G.G."/>
            <person name="Nierman W.C."/>
            <person name="Fouts D.E."/>
        </authorList>
    </citation>
    <scope>NUCLEOTIDE SEQUENCE [LARGE SCALE GENOMIC DNA]</scope>
    <source>
        <strain evidence="6 7">200701872</strain>
    </source>
</reference>
<dbReference type="EMBL" id="AKWN02000521">
    <property type="protein sequence ID" value="EMP04510.1"/>
    <property type="molecule type" value="Genomic_DNA"/>
</dbReference>
<dbReference type="PANTHER" id="PTHR43395:SF1">
    <property type="entry name" value="CHEMOTAXIS PROTEIN CHEA"/>
    <property type="match status" value="1"/>
</dbReference>
<dbReference type="EC" id="2.7.13.3" evidence="2"/>
<evidence type="ECO:0000256" key="3">
    <source>
        <dbReference type="ARBA" id="ARBA00022553"/>
    </source>
</evidence>
<evidence type="ECO:0000256" key="2">
    <source>
        <dbReference type="ARBA" id="ARBA00012438"/>
    </source>
</evidence>
<proteinExistence type="predicted"/>